<dbReference type="FunFam" id="3.20.20.80:FF:000010">
    <property type="entry name" value="glucan endo-1,3-beta-glucosidase, basic"/>
    <property type="match status" value="1"/>
</dbReference>
<dbReference type="Proteomes" id="UP000694853">
    <property type="component" value="Unplaced"/>
</dbReference>
<evidence type="ECO:0000256" key="11">
    <source>
        <dbReference type="SAM" id="SignalP"/>
    </source>
</evidence>
<keyword evidence="4 9" id="KW-0378">Hydrolase</keyword>
<keyword evidence="10" id="KW-0812">Transmembrane</keyword>
<evidence type="ECO:0000256" key="1">
    <source>
        <dbReference type="ARBA" id="ARBA00000382"/>
    </source>
</evidence>
<sequence length="370" mass="40474">MIFALLLLVLSGLKTTAAAQTVGVCYGRVAKNLPPAQEVIDICKENGIGRMRIYEPDPLTIQALRGSNIELLVGVPNEQIHSLSVEAIATDWVQNNIQNHSRDVKFRYIVVGNEIKPDETTAQFVLPAMQNIYAALVSANLQSQIKVSTAIELSLLGSSYPPSVGAFTPSSCAYMKSIVNFLVKNGAPLLVNVYTYFSYIGDPKNISLSYALFTSPTVVVKDGGYEYKNLFDASLGALYAGLEKVGASDLEIVVSESGWPSSGGIGASEDNAQVYYKNLINHVVGGTPKRPNHAVETYLFAMFDEDQKGIAETKRNFGLFTPNKQPKYRIQFTNSPHRDEGFSPRVTGEGIFFLSFFILLVVLLIVRLIS</sequence>
<dbReference type="InterPro" id="IPR000490">
    <property type="entry name" value="Glyco_hydro_17"/>
</dbReference>
<evidence type="ECO:0000256" key="8">
    <source>
        <dbReference type="RuleBase" id="RU004335"/>
    </source>
</evidence>
<dbReference type="SUPFAM" id="SSF51445">
    <property type="entry name" value="(Trans)glycosidases"/>
    <property type="match status" value="1"/>
</dbReference>
<evidence type="ECO:0000313" key="12">
    <source>
        <dbReference type="Proteomes" id="UP000694853"/>
    </source>
</evidence>
<dbReference type="RefSeq" id="XP_027361310.1">
    <property type="nucleotide sequence ID" value="XM_027505509.1"/>
</dbReference>
<dbReference type="Gene3D" id="3.20.20.80">
    <property type="entry name" value="Glycosidases"/>
    <property type="match status" value="1"/>
</dbReference>
<dbReference type="Pfam" id="PF00332">
    <property type="entry name" value="Glyco_hydro_17"/>
    <property type="match status" value="1"/>
</dbReference>
<evidence type="ECO:0000313" key="13">
    <source>
        <dbReference type="RefSeq" id="XP_027361310.1"/>
    </source>
</evidence>
<feature type="signal peptide" evidence="11">
    <location>
        <begin position="1"/>
        <end position="19"/>
    </location>
</feature>
<accession>A0A8B8LYH1</accession>
<dbReference type="AlphaFoldDB" id="A0A8B8LYH1"/>
<evidence type="ECO:0000256" key="7">
    <source>
        <dbReference type="ARBA" id="ARBA00033417"/>
    </source>
</evidence>
<organism evidence="12 13">
    <name type="scientific">Abrus precatorius</name>
    <name type="common">Indian licorice</name>
    <name type="synonym">Glycine abrus</name>
    <dbReference type="NCBI Taxonomy" id="3816"/>
    <lineage>
        <taxon>Eukaryota</taxon>
        <taxon>Viridiplantae</taxon>
        <taxon>Streptophyta</taxon>
        <taxon>Embryophyta</taxon>
        <taxon>Tracheophyta</taxon>
        <taxon>Spermatophyta</taxon>
        <taxon>Magnoliopsida</taxon>
        <taxon>eudicotyledons</taxon>
        <taxon>Gunneridae</taxon>
        <taxon>Pentapetalae</taxon>
        <taxon>rosids</taxon>
        <taxon>fabids</taxon>
        <taxon>Fabales</taxon>
        <taxon>Fabaceae</taxon>
        <taxon>Papilionoideae</taxon>
        <taxon>50 kb inversion clade</taxon>
        <taxon>NPAAA clade</taxon>
        <taxon>indigoferoid/millettioid clade</taxon>
        <taxon>Abreae</taxon>
        <taxon>Abrus</taxon>
    </lineage>
</organism>
<dbReference type="PANTHER" id="PTHR32227">
    <property type="entry name" value="GLUCAN ENDO-1,3-BETA-GLUCOSIDASE BG1-RELATED-RELATED"/>
    <property type="match status" value="1"/>
</dbReference>
<proteinExistence type="inferred from homology"/>
<dbReference type="EC" id="3.2.1.39" evidence="3"/>
<evidence type="ECO:0000256" key="5">
    <source>
        <dbReference type="ARBA" id="ARBA00023295"/>
    </source>
</evidence>
<protein>
    <recommendedName>
        <fullName evidence="3">glucan endo-1,3-beta-D-glucosidase</fullName>
        <ecNumber evidence="3">3.2.1.39</ecNumber>
    </recommendedName>
    <alternativeName>
        <fullName evidence="6">(1-&gt;3)-beta-glucan endohydrolase</fullName>
    </alternativeName>
    <alternativeName>
        <fullName evidence="7">Beta-1,3-endoglucanase</fullName>
    </alternativeName>
</protein>
<name>A0A8B8LYH1_ABRPR</name>
<comment type="similarity">
    <text evidence="2 8">Belongs to the glycosyl hydrolase 17 family.</text>
</comment>
<dbReference type="PROSITE" id="PS00587">
    <property type="entry name" value="GLYCOSYL_HYDROL_F17"/>
    <property type="match status" value="1"/>
</dbReference>
<dbReference type="GO" id="GO:0042973">
    <property type="term" value="F:glucan endo-1,3-beta-D-glucosidase activity"/>
    <property type="evidence" value="ECO:0007669"/>
    <property type="project" value="UniProtKB-EC"/>
</dbReference>
<evidence type="ECO:0000256" key="4">
    <source>
        <dbReference type="ARBA" id="ARBA00022801"/>
    </source>
</evidence>
<evidence type="ECO:0000256" key="10">
    <source>
        <dbReference type="SAM" id="Phobius"/>
    </source>
</evidence>
<reference evidence="13" key="2">
    <citation type="submission" date="2025-08" db="UniProtKB">
        <authorList>
            <consortium name="RefSeq"/>
        </authorList>
    </citation>
    <scope>IDENTIFICATION</scope>
    <source>
        <tissue evidence="13">Young leaves</tissue>
    </source>
</reference>
<keyword evidence="10" id="KW-1133">Transmembrane helix</keyword>
<dbReference type="InterPro" id="IPR017853">
    <property type="entry name" value="GH"/>
</dbReference>
<keyword evidence="12" id="KW-1185">Reference proteome</keyword>
<feature type="transmembrane region" description="Helical" evidence="10">
    <location>
        <begin position="350"/>
        <end position="369"/>
    </location>
</feature>
<evidence type="ECO:0000256" key="6">
    <source>
        <dbReference type="ARBA" id="ARBA00033335"/>
    </source>
</evidence>
<gene>
    <name evidence="13" type="primary">LOC113869267</name>
</gene>
<dbReference type="GO" id="GO:0005975">
    <property type="term" value="P:carbohydrate metabolic process"/>
    <property type="evidence" value="ECO:0007669"/>
    <property type="project" value="InterPro"/>
</dbReference>
<comment type="catalytic activity">
    <reaction evidence="1">
        <text>Hydrolysis of (1-&gt;3)-beta-D-glucosidic linkages in (1-&gt;3)-beta-D-glucans.</text>
        <dbReference type="EC" id="3.2.1.39"/>
    </reaction>
</comment>
<evidence type="ECO:0000256" key="2">
    <source>
        <dbReference type="ARBA" id="ARBA00008773"/>
    </source>
</evidence>
<dbReference type="InterPro" id="IPR044965">
    <property type="entry name" value="Glyco_hydro_17_plant"/>
</dbReference>
<dbReference type="GeneID" id="113869267"/>
<evidence type="ECO:0000256" key="3">
    <source>
        <dbReference type="ARBA" id="ARBA00012780"/>
    </source>
</evidence>
<evidence type="ECO:0000256" key="9">
    <source>
        <dbReference type="RuleBase" id="RU004336"/>
    </source>
</evidence>
<keyword evidence="5 9" id="KW-0326">Glycosidase</keyword>
<dbReference type="OrthoDB" id="941679at2759"/>
<keyword evidence="10" id="KW-0472">Membrane</keyword>
<dbReference type="KEGG" id="aprc:113869267"/>
<feature type="chain" id="PRO_5034434739" description="glucan endo-1,3-beta-D-glucosidase" evidence="11">
    <location>
        <begin position="20"/>
        <end position="370"/>
    </location>
</feature>
<reference evidence="12" key="1">
    <citation type="journal article" date="2019" name="Toxins">
        <title>Detection of Abrin-Like and Prepropulchellin-Like Toxin Genes and Transcripts Using Whole Genome Sequencing and Full-Length Transcript Sequencing of Abrus precatorius.</title>
        <authorList>
            <person name="Hovde B.T."/>
            <person name="Daligault H.E."/>
            <person name="Hanschen E.R."/>
            <person name="Kunde Y.A."/>
            <person name="Johnson M.B."/>
            <person name="Starkenburg S.R."/>
            <person name="Johnson S.L."/>
        </authorList>
    </citation>
    <scope>NUCLEOTIDE SEQUENCE [LARGE SCALE GENOMIC DNA]</scope>
</reference>
<keyword evidence="11" id="KW-0732">Signal</keyword>